<comment type="caution">
    <text evidence="1">The sequence shown here is derived from an EMBL/GenBank/DDBJ whole genome shotgun (WGS) entry which is preliminary data.</text>
</comment>
<name>A0AAE0QUJ6_9TELE</name>
<organism evidence="1 2">
    <name type="scientific">Hemibagrus guttatus</name>
    <dbReference type="NCBI Taxonomy" id="175788"/>
    <lineage>
        <taxon>Eukaryota</taxon>
        <taxon>Metazoa</taxon>
        <taxon>Chordata</taxon>
        <taxon>Craniata</taxon>
        <taxon>Vertebrata</taxon>
        <taxon>Euteleostomi</taxon>
        <taxon>Actinopterygii</taxon>
        <taxon>Neopterygii</taxon>
        <taxon>Teleostei</taxon>
        <taxon>Ostariophysi</taxon>
        <taxon>Siluriformes</taxon>
        <taxon>Bagridae</taxon>
        <taxon>Hemibagrus</taxon>
    </lineage>
</organism>
<evidence type="ECO:0000313" key="2">
    <source>
        <dbReference type="Proteomes" id="UP001274896"/>
    </source>
</evidence>
<reference evidence="1" key="1">
    <citation type="submission" date="2023-06" db="EMBL/GenBank/DDBJ databases">
        <title>Male Hemibagrus guttatus genome.</title>
        <authorList>
            <person name="Bian C."/>
        </authorList>
    </citation>
    <scope>NUCLEOTIDE SEQUENCE</scope>
    <source>
        <strain evidence="1">Male_cb2023</strain>
        <tissue evidence="1">Muscle</tissue>
    </source>
</reference>
<evidence type="ECO:0000313" key="1">
    <source>
        <dbReference type="EMBL" id="KAK3531742.1"/>
    </source>
</evidence>
<accession>A0AAE0QUJ6</accession>
<sequence length="148" mass="17009">MFNRFRTFYSRIPRQSRDFIVSCTDVELKLLNIPEPLSYRPIIRRSKLVLKLVKTWPAGTISALQDSFECTDWNMFREAATNGHTTDLEEYTSSVTSYISKCIEEVTISKTITTRSNQKPWMTAKVCAKIQGLCLQSWRQGCPKNSTG</sequence>
<protein>
    <submittedName>
        <fullName evidence="1">Uncharacterized protein</fullName>
    </submittedName>
</protein>
<keyword evidence="2" id="KW-1185">Reference proteome</keyword>
<dbReference type="Proteomes" id="UP001274896">
    <property type="component" value="Unassembled WGS sequence"/>
</dbReference>
<proteinExistence type="predicted"/>
<dbReference type="AlphaFoldDB" id="A0AAE0QUJ6"/>
<gene>
    <name evidence="1" type="ORF">QTP70_027282</name>
</gene>
<dbReference type="EMBL" id="JAUCMX010000011">
    <property type="protein sequence ID" value="KAK3531742.1"/>
    <property type="molecule type" value="Genomic_DNA"/>
</dbReference>